<feature type="compositionally biased region" description="Acidic residues" evidence="9">
    <location>
        <begin position="279"/>
        <end position="294"/>
    </location>
</feature>
<evidence type="ECO:0000256" key="8">
    <source>
        <dbReference type="ARBA" id="ARBA00023242"/>
    </source>
</evidence>
<dbReference type="FunCoup" id="A0A1S4FEA7">
    <property type="interactions" value="47"/>
</dbReference>
<dbReference type="AlphaFoldDB" id="A0A1S4FEA7"/>
<dbReference type="InterPro" id="IPR036345">
    <property type="entry name" value="ExoRNase_PH_dom2_sf"/>
</dbReference>
<name>A0A1S4FEA7_AEDAE</name>
<reference evidence="11" key="2">
    <citation type="submission" date="2020-05" db="UniProtKB">
        <authorList>
            <consortium name="EnsemblMetazoa"/>
        </authorList>
    </citation>
    <scope>IDENTIFICATION</scope>
    <source>
        <strain evidence="11">LVP_AGWG</strain>
    </source>
</reference>
<evidence type="ECO:0000256" key="7">
    <source>
        <dbReference type="ARBA" id="ARBA00022884"/>
    </source>
</evidence>
<keyword evidence="5" id="KW-0698">rRNA processing</keyword>
<dbReference type="InterPro" id="IPR001247">
    <property type="entry name" value="ExoRNase_PH_dom1"/>
</dbReference>
<organism evidence="11 12">
    <name type="scientific">Aedes aegypti</name>
    <name type="common">Yellowfever mosquito</name>
    <name type="synonym">Culex aegypti</name>
    <dbReference type="NCBI Taxonomy" id="7159"/>
    <lineage>
        <taxon>Eukaryota</taxon>
        <taxon>Metazoa</taxon>
        <taxon>Ecdysozoa</taxon>
        <taxon>Arthropoda</taxon>
        <taxon>Hexapoda</taxon>
        <taxon>Insecta</taxon>
        <taxon>Pterygota</taxon>
        <taxon>Neoptera</taxon>
        <taxon>Endopterygota</taxon>
        <taxon>Diptera</taxon>
        <taxon>Nematocera</taxon>
        <taxon>Culicoidea</taxon>
        <taxon>Culicidae</taxon>
        <taxon>Culicinae</taxon>
        <taxon>Aedini</taxon>
        <taxon>Aedes</taxon>
        <taxon>Stegomyia</taxon>
    </lineage>
</organism>
<evidence type="ECO:0000256" key="6">
    <source>
        <dbReference type="ARBA" id="ARBA00022835"/>
    </source>
</evidence>
<feature type="domain" description="Exoribonuclease phosphorolytic" evidence="10">
    <location>
        <begin position="50"/>
        <end position="177"/>
    </location>
</feature>
<evidence type="ECO:0000313" key="11">
    <source>
        <dbReference type="EnsemblMetazoa" id="AAEL006697-PA"/>
    </source>
</evidence>
<comment type="similarity">
    <text evidence="3">Belongs to the RNase PH family.</text>
</comment>
<dbReference type="GO" id="GO:0003723">
    <property type="term" value="F:RNA binding"/>
    <property type="evidence" value="ECO:0007669"/>
    <property type="project" value="UniProtKB-KW"/>
</dbReference>
<dbReference type="EnsemblMetazoa" id="AAEL006697-RA">
    <property type="protein sequence ID" value="AAEL006697-PA"/>
    <property type="gene ID" value="AAEL006697"/>
</dbReference>
<keyword evidence="6" id="KW-0271">Exosome</keyword>
<evidence type="ECO:0000256" key="1">
    <source>
        <dbReference type="ARBA" id="ARBA00004123"/>
    </source>
</evidence>
<dbReference type="GO" id="GO:0000176">
    <property type="term" value="C:nuclear exosome (RNase complex)"/>
    <property type="evidence" value="ECO:0007669"/>
    <property type="project" value="TreeGrafter"/>
</dbReference>
<feature type="region of interest" description="Disordered" evidence="9">
    <location>
        <begin position="279"/>
        <end position="307"/>
    </location>
</feature>
<sequence length="307" mass="33879">MPVDQKRINGPEGSLPYQIFGKNRDKTFEDRVADVFEPSGKRKCGRKDNESRKYFMKLGVVSTAKGSAYLELGNTKVIVSVFDPREIPKQNKFRALGELYCDFKFSPFACIHRKNPQTDAEERSLAAAMTKALQPVVCRHLFPNFQIDIFANVLEDDGSVLAAVITAAGLALSDATISMFDIVTASTVAVIEDKIYLDPTLAEERLCLEGGKSGNHGVITLAKLHTLDQTSEIRQAGDISLEKLKEACQRLNEANNEIAPVVQQMLVGKVQKHMAEIDLEEEDDNAEEDKEDLDATSTRQVSVAADA</sequence>
<dbReference type="GO" id="GO:0016075">
    <property type="term" value="P:rRNA catabolic process"/>
    <property type="evidence" value="ECO:0007669"/>
    <property type="project" value="TreeGrafter"/>
</dbReference>
<evidence type="ECO:0000256" key="3">
    <source>
        <dbReference type="ARBA" id="ARBA00006678"/>
    </source>
</evidence>
<dbReference type="GO" id="GO:0071028">
    <property type="term" value="P:nuclear mRNA surveillance"/>
    <property type="evidence" value="ECO:0007669"/>
    <property type="project" value="TreeGrafter"/>
</dbReference>
<dbReference type="Pfam" id="PF01138">
    <property type="entry name" value="RNase_PH"/>
    <property type="match status" value="1"/>
</dbReference>
<keyword evidence="7" id="KW-0694">RNA-binding</keyword>
<proteinExistence type="inferred from homology"/>
<dbReference type="InterPro" id="IPR020568">
    <property type="entry name" value="Ribosomal_Su5_D2-typ_SF"/>
</dbReference>
<evidence type="ECO:0000259" key="10">
    <source>
        <dbReference type="Pfam" id="PF01138"/>
    </source>
</evidence>
<keyword evidence="12" id="KW-1185">Reference proteome</keyword>
<evidence type="ECO:0000313" key="12">
    <source>
        <dbReference type="Proteomes" id="UP000008820"/>
    </source>
</evidence>
<evidence type="ECO:0000256" key="9">
    <source>
        <dbReference type="SAM" id="MobiDB-lite"/>
    </source>
</evidence>
<dbReference type="InterPro" id="IPR050080">
    <property type="entry name" value="RNase_PH"/>
</dbReference>
<dbReference type="VEuPathDB" id="VectorBase:AAEL006697"/>
<dbReference type="PANTHER" id="PTHR11953">
    <property type="entry name" value="EXOSOME COMPLEX COMPONENT"/>
    <property type="match status" value="1"/>
</dbReference>
<dbReference type="GO" id="GO:0034475">
    <property type="term" value="P:U4 snRNA 3'-end processing"/>
    <property type="evidence" value="ECO:0007669"/>
    <property type="project" value="TreeGrafter"/>
</dbReference>
<dbReference type="GO" id="GO:0005730">
    <property type="term" value="C:nucleolus"/>
    <property type="evidence" value="ECO:0007669"/>
    <property type="project" value="TreeGrafter"/>
</dbReference>
<evidence type="ECO:0000256" key="2">
    <source>
        <dbReference type="ARBA" id="ARBA00004496"/>
    </source>
</evidence>
<dbReference type="Proteomes" id="UP000008820">
    <property type="component" value="Chromosome 3"/>
</dbReference>
<comment type="subcellular location">
    <subcellularLocation>
        <location evidence="2">Cytoplasm</location>
    </subcellularLocation>
    <subcellularLocation>
        <location evidence="1">Nucleus</location>
    </subcellularLocation>
</comment>
<dbReference type="GO" id="GO:0006364">
    <property type="term" value="P:rRNA processing"/>
    <property type="evidence" value="ECO:0007669"/>
    <property type="project" value="UniProtKB-KW"/>
</dbReference>
<dbReference type="GO" id="GO:0000177">
    <property type="term" value="C:cytoplasmic exosome (RNase complex)"/>
    <property type="evidence" value="ECO:0007669"/>
    <property type="project" value="TreeGrafter"/>
</dbReference>
<protein>
    <submittedName>
        <fullName evidence="11">RNase_PH domain-containing protein</fullName>
    </submittedName>
</protein>
<evidence type="ECO:0000256" key="5">
    <source>
        <dbReference type="ARBA" id="ARBA00022552"/>
    </source>
</evidence>
<gene>
    <name evidence="11" type="primary">5568265</name>
</gene>
<dbReference type="PANTHER" id="PTHR11953:SF2">
    <property type="entry name" value="EXOSOME COMPLEX COMPONENT MTR3"/>
    <property type="match status" value="1"/>
</dbReference>
<dbReference type="GO" id="GO:0071051">
    <property type="term" value="P:poly(A)-dependent snoRNA 3'-end processing"/>
    <property type="evidence" value="ECO:0007669"/>
    <property type="project" value="TreeGrafter"/>
</dbReference>
<accession>A0A1S4FEA7</accession>
<evidence type="ECO:0000256" key="4">
    <source>
        <dbReference type="ARBA" id="ARBA00022490"/>
    </source>
</evidence>
<dbReference type="InParanoid" id="A0A1S4FEA7"/>
<dbReference type="SUPFAM" id="SSF54211">
    <property type="entry name" value="Ribosomal protein S5 domain 2-like"/>
    <property type="match status" value="1"/>
</dbReference>
<dbReference type="SUPFAM" id="SSF55666">
    <property type="entry name" value="Ribonuclease PH domain 2-like"/>
    <property type="match status" value="1"/>
</dbReference>
<keyword evidence="4" id="KW-0963">Cytoplasm</keyword>
<dbReference type="InterPro" id="IPR027408">
    <property type="entry name" value="PNPase/RNase_PH_dom_sf"/>
</dbReference>
<dbReference type="Gene3D" id="3.30.230.70">
    <property type="entry name" value="GHMP Kinase, N-terminal domain"/>
    <property type="match status" value="1"/>
</dbReference>
<reference evidence="11 12" key="1">
    <citation type="submission" date="2017-06" db="EMBL/GenBank/DDBJ databases">
        <title>Aedes aegypti genome working group (AGWG) sequencing and assembly.</title>
        <authorList>
            <consortium name="Aedes aegypti Genome Working Group (AGWG)"/>
            <person name="Matthews B.J."/>
        </authorList>
    </citation>
    <scope>NUCLEOTIDE SEQUENCE [LARGE SCALE GENOMIC DNA]</scope>
    <source>
        <strain evidence="11 12">LVP_AGWG</strain>
    </source>
</reference>
<dbReference type="OrthoDB" id="2504340at2759"/>
<keyword evidence="8" id="KW-0539">Nucleus</keyword>
<dbReference type="CDD" id="cd11371">
    <property type="entry name" value="RNase_PH_MTR3"/>
    <property type="match status" value="1"/>
</dbReference>